<dbReference type="EMBL" id="JAMKOV010000075">
    <property type="protein sequence ID" value="KAI8034390.1"/>
    <property type="molecule type" value="Genomic_DNA"/>
</dbReference>
<dbReference type="Proteomes" id="UP001059596">
    <property type="component" value="Unassembled WGS sequence"/>
</dbReference>
<keyword evidence="2" id="KW-1185">Reference proteome</keyword>
<gene>
    <name evidence="1" type="ORF">M5D96_012853</name>
</gene>
<dbReference type="AlphaFoldDB" id="A0A9P9YCH6"/>
<sequence length="389" mass="43312">MHNEQIFPQVRKELQAAVGVAGGKEGKAGGNGGQVTFMLKCAHRACICILPAFSKTAQGQAQIHTNKCKQAHTHTKLHSCSEQLEESPMSPIVRPQGFSLEELRQTLGHSVIRDQCYFIYGTNNVLEIIAGFNELLNQEAIEFGAEQLASVYVTGMVVYLLHHEDMTGTLVKRTLFLQSCFDYLACAEETHIHQICVHILDLLDANNSGTMLNLIHCCRVASPLSTMARVIGNCLLWAMLDRLSNLGLDSHRLRASGTLLLVAAVVNPRIYLQSYMHALHLVVRLVSSLLVVGPLGGHNQQFCQETGVPEELMQFSKEDAAILVRWLIVIVEEMRPQMVESEDLGRLGERLVLLEAVCELMQLLHGHLVKCHQEINALLSTWESNRNEH</sequence>
<name>A0A9P9YCH6_9MUSC</name>
<comment type="caution">
    <text evidence="1">The sequence shown here is derived from an EMBL/GenBank/DDBJ whole genome shotgun (WGS) entry which is preliminary data.</text>
</comment>
<evidence type="ECO:0000313" key="1">
    <source>
        <dbReference type="EMBL" id="KAI8034390.1"/>
    </source>
</evidence>
<protein>
    <submittedName>
        <fullName evidence="1">Uncharacterized protein</fullName>
    </submittedName>
</protein>
<accession>A0A9P9YCH6</accession>
<proteinExistence type="predicted"/>
<evidence type="ECO:0000313" key="2">
    <source>
        <dbReference type="Proteomes" id="UP001059596"/>
    </source>
</evidence>
<reference evidence="1" key="1">
    <citation type="journal article" date="2023" name="Genome Biol. Evol.">
        <title>Long-read-based Genome Assembly of Drosophila gunungcola Reveals Fewer Chemosensory Genes in Flower-breeding Species.</title>
        <authorList>
            <person name="Negi A."/>
            <person name="Liao B.Y."/>
            <person name="Yeh S.D."/>
        </authorList>
    </citation>
    <scope>NUCLEOTIDE SEQUENCE</scope>
    <source>
        <strain evidence="1">Sukarami</strain>
    </source>
</reference>
<organism evidence="1 2">
    <name type="scientific">Drosophila gunungcola</name>
    <name type="common">fruit fly</name>
    <dbReference type="NCBI Taxonomy" id="103775"/>
    <lineage>
        <taxon>Eukaryota</taxon>
        <taxon>Metazoa</taxon>
        <taxon>Ecdysozoa</taxon>
        <taxon>Arthropoda</taxon>
        <taxon>Hexapoda</taxon>
        <taxon>Insecta</taxon>
        <taxon>Pterygota</taxon>
        <taxon>Neoptera</taxon>
        <taxon>Endopterygota</taxon>
        <taxon>Diptera</taxon>
        <taxon>Brachycera</taxon>
        <taxon>Muscomorpha</taxon>
        <taxon>Ephydroidea</taxon>
        <taxon>Drosophilidae</taxon>
        <taxon>Drosophila</taxon>
        <taxon>Sophophora</taxon>
    </lineage>
</organism>